<feature type="compositionally biased region" description="Acidic residues" evidence="1">
    <location>
        <begin position="276"/>
        <end position="289"/>
    </location>
</feature>
<dbReference type="Proteomes" id="UP000708208">
    <property type="component" value="Unassembled WGS sequence"/>
</dbReference>
<name>A0A8J2JK65_9HEXA</name>
<evidence type="ECO:0000256" key="1">
    <source>
        <dbReference type="SAM" id="MobiDB-lite"/>
    </source>
</evidence>
<accession>A0A8J2JK65</accession>
<organism evidence="2 3">
    <name type="scientific">Allacma fusca</name>
    <dbReference type="NCBI Taxonomy" id="39272"/>
    <lineage>
        <taxon>Eukaryota</taxon>
        <taxon>Metazoa</taxon>
        <taxon>Ecdysozoa</taxon>
        <taxon>Arthropoda</taxon>
        <taxon>Hexapoda</taxon>
        <taxon>Collembola</taxon>
        <taxon>Symphypleona</taxon>
        <taxon>Sminthuridae</taxon>
        <taxon>Allacma</taxon>
    </lineage>
</organism>
<dbReference type="AlphaFoldDB" id="A0A8J2JK65"/>
<feature type="compositionally biased region" description="Low complexity" evidence="1">
    <location>
        <begin position="250"/>
        <end position="275"/>
    </location>
</feature>
<evidence type="ECO:0000313" key="2">
    <source>
        <dbReference type="EMBL" id="CAG7719997.1"/>
    </source>
</evidence>
<reference evidence="2" key="1">
    <citation type="submission" date="2021-06" db="EMBL/GenBank/DDBJ databases">
        <authorList>
            <person name="Hodson N. C."/>
            <person name="Mongue J. A."/>
            <person name="Jaron S. K."/>
        </authorList>
    </citation>
    <scope>NUCLEOTIDE SEQUENCE</scope>
</reference>
<comment type="caution">
    <text evidence="2">The sequence shown here is derived from an EMBL/GenBank/DDBJ whole genome shotgun (WGS) entry which is preliminary data.</text>
</comment>
<protein>
    <submittedName>
        <fullName evidence="2">Uncharacterized protein</fullName>
    </submittedName>
</protein>
<dbReference type="EMBL" id="CAJVCH010066255">
    <property type="protein sequence ID" value="CAG7719997.1"/>
    <property type="molecule type" value="Genomic_DNA"/>
</dbReference>
<sequence length="320" mass="34937">MYLLQVFLPYSIGHMFWASWCPIPVNVNNYYGGLPAEYNPILTYANCPVGEVWKPANGSCVGCYCINGFVSRCFLSSRCPGSISSSSFTSSTIQSPKPSPAPPAITESTIKALTTSTPDRIATTIVTSSKPNASVSLKYDNESLLLKLLKNKTVMAVLDKATSEILKGSPANSSIGLSGNNTTKLTQELPEESVTKKSCRGSNSSKLVHEKQESLEDDSEELKKPKPTPPPKASPVSYTTLEPAFREKQTTTTSTTTEIPATTEAETVTEEVISSESEEETTLEPELPELPELPQRRSNDAEMFSQFLRNQKTNFIRTTT</sequence>
<evidence type="ECO:0000313" key="3">
    <source>
        <dbReference type="Proteomes" id="UP000708208"/>
    </source>
</evidence>
<feature type="region of interest" description="Disordered" evidence="1">
    <location>
        <begin position="167"/>
        <end position="300"/>
    </location>
</feature>
<proteinExistence type="predicted"/>
<gene>
    <name evidence="2" type="ORF">AFUS01_LOCUS9290</name>
</gene>
<feature type="compositionally biased region" description="Polar residues" evidence="1">
    <location>
        <begin position="170"/>
        <end position="186"/>
    </location>
</feature>
<keyword evidence="3" id="KW-1185">Reference proteome</keyword>